<dbReference type="Pfam" id="PF12802">
    <property type="entry name" value="MarR_2"/>
    <property type="match status" value="1"/>
</dbReference>
<dbReference type="PANTHER" id="PTHR39515">
    <property type="entry name" value="CONSERVED PROTEIN"/>
    <property type="match status" value="1"/>
</dbReference>
<dbReference type="SMART" id="SM00347">
    <property type="entry name" value="HTH_MARR"/>
    <property type="match status" value="1"/>
</dbReference>
<comment type="caution">
    <text evidence="2">The sequence shown here is derived from an EMBL/GenBank/DDBJ whole genome shotgun (WGS) entry which is preliminary data.</text>
</comment>
<evidence type="ECO:0000313" key="2">
    <source>
        <dbReference type="EMBL" id="PWH07507.1"/>
    </source>
</evidence>
<dbReference type="Proteomes" id="UP000245590">
    <property type="component" value="Unassembled WGS sequence"/>
</dbReference>
<dbReference type="GO" id="GO:0003700">
    <property type="term" value="F:DNA-binding transcription factor activity"/>
    <property type="evidence" value="ECO:0007669"/>
    <property type="project" value="InterPro"/>
</dbReference>
<evidence type="ECO:0000259" key="1">
    <source>
        <dbReference type="PROSITE" id="PS50995"/>
    </source>
</evidence>
<dbReference type="InterPro" id="IPR052526">
    <property type="entry name" value="HTH-type_Bedaq_tolerance"/>
</dbReference>
<dbReference type="OrthoDB" id="9155413at2"/>
<dbReference type="InterPro" id="IPR036388">
    <property type="entry name" value="WH-like_DNA-bd_sf"/>
</dbReference>
<evidence type="ECO:0000313" key="3">
    <source>
        <dbReference type="Proteomes" id="UP000245590"/>
    </source>
</evidence>
<proteinExistence type="predicted"/>
<dbReference type="PANTHER" id="PTHR39515:SF2">
    <property type="entry name" value="HTH-TYPE TRANSCRIPTIONAL REGULATOR RV0880"/>
    <property type="match status" value="1"/>
</dbReference>
<accession>A0A2U2RNR0</accession>
<name>A0A2U2RNR0_9MICO</name>
<dbReference type="SUPFAM" id="SSF46785">
    <property type="entry name" value="Winged helix' DNA-binding domain"/>
    <property type="match status" value="1"/>
</dbReference>
<dbReference type="AlphaFoldDB" id="A0A2U2RNR0"/>
<dbReference type="EMBL" id="QFKX01000001">
    <property type="protein sequence ID" value="PWH07507.1"/>
    <property type="molecule type" value="Genomic_DNA"/>
</dbReference>
<feature type="domain" description="HTH marR-type" evidence="1">
    <location>
        <begin position="18"/>
        <end position="154"/>
    </location>
</feature>
<organism evidence="2 3">
    <name type="scientific">Brachybacterium endophyticum</name>
    <dbReference type="NCBI Taxonomy" id="2182385"/>
    <lineage>
        <taxon>Bacteria</taxon>
        <taxon>Bacillati</taxon>
        <taxon>Actinomycetota</taxon>
        <taxon>Actinomycetes</taxon>
        <taxon>Micrococcales</taxon>
        <taxon>Dermabacteraceae</taxon>
        <taxon>Brachybacterium</taxon>
    </lineage>
</organism>
<dbReference type="InterPro" id="IPR036390">
    <property type="entry name" value="WH_DNA-bd_sf"/>
</dbReference>
<protein>
    <submittedName>
        <fullName evidence="2">MarR family transcriptional regulator</fullName>
    </submittedName>
</protein>
<dbReference type="PROSITE" id="PS50995">
    <property type="entry name" value="HTH_MARR_2"/>
    <property type="match status" value="1"/>
</dbReference>
<dbReference type="RefSeq" id="WP_109274393.1">
    <property type="nucleotide sequence ID" value="NZ_QFKX01000001.1"/>
</dbReference>
<sequence length="155" mass="16571">MDGATPQPRTSSDRPESAVEAAHALRGVVGGLRRRLLAVSGTSELTPAQASTLTRIVRGDADTGSALAQVERISPQAAAVSISALADAGYIARTTDPTDGRRQIIAPTDAGREYVQSARDTRQAWLEEGFVEDFTEAERQQVIAATTLLERLLER</sequence>
<keyword evidence="3" id="KW-1185">Reference proteome</keyword>
<dbReference type="Gene3D" id="1.10.10.10">
    <property type="entry name" value="Winged helix-like DNA-binding domain superfamily/Winged helix DNA-binding domain"/>
    <property type="match status" value="1"/>
</dbReference>
<reference evidence="2 3" key="1">
    <citation type="submission" date="2018-05" db="EMBL/GenBank/DDBJ databases">
        <title>Brachybacterium sp. M1HQ-2T, whole genome shotgun sequence.</title>
        <authorList>
            <person name="Tuo L."/>
        </authorList>
    </citation>
    <scope>NUCLEOTIDE SEQUENCE [LARGE SCALE GENOMIC DNA]</scope>
    <source>
        <strain evidence="2 3">M1HQ-2</strain>
    </source>
</reference>
<gene>
    <name evidence="2" type="ORF">DEO23_02440</name>
</gene>
<dbReference type="InterPro" id="IPR000835">
    <property type="entry name" value="HTH_MarR-typ"/>
</dbReference>